<evidence type="ECO:0000313" key="2">
    <source>
        <dbReference type="EMBL" id="CAH0520602.1"/>
    </source>
</evidence>
<gene>
    <name evidence="2" type="ORF">PBS001_LOCUS7074</name>
    <name evidence="1" type="ORF">PBS003_LOCUS828</name>
</gene>
<name>A0AAU9KQR2_9STRA</name>
<accession>A0AAU9KQR2</accession>
<organism evidence="1 4">
    <name type="scientific">Peronospora belbahrii</name>
    <dbReference type="NCBI Taxonomy" id="622444"/>
    <lineage>
        <taxon>Eukaryota</taxon>
        <taxon>Sar</taxon>
        <taxon>Stramenopiles</taxon>
        <taxon>Oomycota</taxon>
        <taxon>Peronosporomycetes</taxon>
        <taxon>Peronosporales</taxon>
        <taxon>Peronosporaceae</taxon>
        <taxon>Peronospora</taxon>
    </lineage>
</organism>
<proteinExistence type="predicted"/>
<evidence type="ECO:0000313" key="3">
    <source>
        <dbReference type="Proteomes" id="UP001158986"/>
    </source>
</evidence>
<dbReference type="Proteomes" id="UP001158986">
    <property type="component" value="Unassembled WGS sequence"/>
</dbReference>
<dbReference type="EMBL" id="CAKLCB010000367">
    <property type="protein sequence ID" value="CAH0520602.1"/>
    <property type="molecule type" value="Genomic_DNA"/>
</dbReference>
<reference evidence="1 3" key="1">
    <citation type="submission" date="2021-11" db="EMBL/GenBank/DDBJ databases">
        <authorList>
            <person name="Islam A."/>
            <person name="Islam S."/>
            <person name="Flora M.S."/>
            <person name="Rahman M."/>
            <person name="Ziaur R.M."/>
            <person name="Epstein J.H."/>
            <person name="Hassan M."/>
            <person name="Klassen M."/>
            <person name="Woodard K."/>
            <person name="Webb A."/>
            <person name="Webby R.J."/>
            <person name="El Zowalaty M.E."/>
        </authorList>
    </citation>
    <scope>NUCLEOTIDE SEQUENCE</scope>
    <source>
        <strain evidence="2">Pbs1</strain>
        <strain evidence="1">Pbs3</strain>
    </source>
</reference>
<evidence type="ECO:0000313" key="1">
    <source>
        <dbReference type="EMBL" id="CAH0473956.1"/>
    </source>
</evidence>
<dbReference type="AlphaFoldDB" id="A0AAU9KQR2"/>
<keyword evidence="3" id="KW-1185">Reference proteome</keyword>
<dbReference type="EMBL" id="CAKKTJ010000090">
    <property type="protein sequence ID" value="CAH0473956.1"/>
    <property type="molecule type" value="Genomic_DNA"/>
</dbReference>
<sequence length="535" mass="58996">MKQEKKIDDTISNGTLRSEPATASAVMNAAFKLGSVLNATSTIESTYPNWVGTELDTSFSYACWRRTHIAKTCPLGYEKRIGICWSQCPYSYPVECGLECIRQNDNCALAIVTKVAVVVQTTLALSAWSVYGDMTKWAKGVQLAIKCTKYMISLSKSLVKFIRYIKVHEPNATKDKIFSILYRIDNVIIDIPVSISYCLGKKVPDDVKFTDSVLMTAEYAIKEIITYGGGILSSWNAFTKFMKRIMLGDSLASLTETDITSLKSMLESDSTCGYDMKRLVDRTWMTVAELRRLNPEISENDIRVFMSQSNLVQNDIPTATNNCIPEMIKHRDISTAYVTRSILRKAFGVIIDDLVKSGTSNNGTFLTAEEYAVRIADRAIAVWAIWDMYYLSSVMSEYFQPLCSQPELMGEIDDGNVTMALGMSIVGDAFKNSDGTWTKVSDGFITITFKSIDAKEVTVHIKSGGDKVDEVGVLPGATVTWKSSVAALGGKTLYLDSCRPGFLGFPHTGGGSLLLWIPRSTQGGSLQLTAVLNKS</sequence>
<comment type="caution">
    <text evidence="1">The sequence shown here is derived from an EMBL/GenBank/DDBJ whole genome shotgun (WGS) entry which is preliminary data.</text>
</comment>
<dbReference type="Proteomes" id="UP001160483">
    <property type="component" value="Unassembled WGS sequence"/>
</dbReference>
<evidence type="ECO:0000313" key="4">
    <source>
        <dbReference type="Proteomes" id="UP001160483"/>
    </source>
</evidence>
<protein>
    <submittedName>
        <fullName evidence="1">Uncharacterized protein</fullName>
    </submittedName>
</protein>